<name>A0A9P1D005_9DINO</name>
<reference evidence="1" key="1">
    <citation type="submission" date="2022-10" db="EMBL/GenBank/DDBJ databases">
        <authorList>
            <person name="Chen Y."/>
            <person name="Dougan E. K."/>
            <person name="Chan C."/>
            <person name="Rhodes N."/>
            <person name="Thang M."/>
        </authorList>
    </citation>
    <scope>NUCLEOTIDE SEQUENCE</scope>
</reference>
<reference evidence="2 3" key="2">
    <citation type="submission" date="2024-05" db="EMBL/GenBank/DDBJ databases">
        <authorList>
            <person name="Chen Y."/>
            <person name="Shah S."/>
            <person name="Dougan E. K."/>
            <person name="Thang M."/>
            <person name="Chan C."/>
        </authorList>
    </citation>
    <scope>NUCLEOTIDE SEQUENCE [LARGE SCALE GENOMIC DNA]</scope>
</reference>
<dbReference type="AlphaFoldDB" id="A0A9P1D005"/>
<evidence type="ECO:0000313" key="2">
    <source>
        <dbReference type="EMBL" id="CAL4789089.1"/>
    </source>
</evidence>
<evidence type="ECO:0000313" key="1">
    <source>
        <dbReference type="EMBL" id="CAI4001777.1"/>
    </source>
</evidence>
<dbReference type="OrthoDB" id="167314at2759"/>
<dbReference type="EMBL" id="CAMXCT030003001">
    <property type="protein sequence ID" value="CAL4789089.1"/>
    <property type="molecule type" value="Genomic_DNA"/>
</dbReference>
<accession>A0A9P1D005</accession>
<dbReference type="EMBL" id="CAMXCT010003001">
    <property type="protein sequence ID" value="CAI4001777.1"/>
    <property type="molecule type" value="Genomic_DNA"/>
</dbReference>
<sequence length="112" mass="12279">MDVNFTLLTRVWCVAELVEADHLHISQVVKIHSGASRDVCLGRLASSDVRQAEASFPADKELVLGKIEDVEAFNKRLQDLMLHRLDSFLGKHSATASTLCDEILGAAMTVAM</sequence>
<proteinExistence type="predicted"/>
<comment type="caution">
    <text evidence="1">The sequence shown here is derived from an EMBL/GenBank/DDBJ whole genome shotgun (WGS) entry which is preliminary data.</text>
</comment>
<organism evidence="1">
    <name type="scientific">Cladocopium goreaui</name>
    <dbReference type="NCBI Taxonomy" id="2562237"/>
    <lineage>
        <taxon>Eukaryota</taxon>
        <taxon>Sar</taxon>
        <taxon>Alveolata</taxon>
        <taxon>Dinophyceae</taxon>
        <taxon>Suessiales</taxon>
        <taxon>Symbiodiniaceae</taxon>
        <taxon>Cladocopium</taxon>
    </lineage>
</organism>
<evidence type="ECO:0000313" key="3">
    <source>
        <dbReference type="Proteomes" id="UP001152797"/>
    </source>
</evidence>
<dbReference type="Proteomes" id="UP001152797">
    <property type="component" value="Unassembled WGS sequence"/>
</dbReference>
<keyword evidence="3" id="KW-1185">Reference proteome</keyword>
<gene>
    <name evidence="1" type="ORF">C1SCF055_LOCUS27789</name>
</gene>
<protein>
    <submittedName>
        <fullName evidence="1">Uncharacterized protein</fullName>
    </submittedName>
</protein>
<dbReference type="EMBL" id="CAMXCT020003001">
    <property type="protein sequence ID" value="CAL1155152.1"/>
    <property type="molecule type" value="Genomic_DNA"/>
</dbReference>